<dbReference type="Proteomes" id="UP000436088">
    <property type="component" value="Unassembled WGS sequence"/>
</dbReference>
<evidence type="ECO:0000313" key="2">
    <source>
        <dbReference type="EMBL" id="KAE8654513.1"/>
    </source>
</evidence>
<evidence type="ECO:0000313" key="3">
    <source>
        <dbReference type="Proteomes" id="UP000436088"/>
    </source>
</evidence>
<dbReference type="EMBL" id="VEPZ02001787">
    <property type="protein sequence ID" value="KAE8654513.1"/>
    <property type="molecule type" value="Genomic_DNA"/>
</dbReference>
<dbReference type="AlphaFoldDB" id="A0A6A2W9F4"/>
<sequence length="70" mass="7721">MEESGKSAKKECSKQPAASLASKYTCPGCYLRTCSLPRVNAHKQRTGCNEKKNITSFVPLSKFDDNLLIP</sequence>
<gene>
    <name evidence="2" type="ORF">F3Y22_tig00117048pilonHSYRG00548</name>
</gene>
<dbReference type="GO" id="GO:0000463">
    <property type="term" value="P:maturation of LSU-rRNA from tricistronic rRNA transcript (SSU-rRNA, 5.8S rRNA, LSU-rRNA)"/>
    <property type="evidence" value="ECO:0007669"/>
    <property type="project" value="TreeGrafter"/>
</dbReference>
<feature type="compositionally biased region" description="Basic and acidic residues" evidence="1">
    <location>
        <begin position="1"/>
        <end position="13"/>
    </location>
</feature>
<feature type="region of interest" description="Disordered" evidence="1">
    <location>
        <begin position="1"/>
        <end position="21"/>
    </location>
</feature>
<dbReference type="GO" id="GO:0000492">
    <property type="term" value="P:box C/D snoRNP assembly"/>
    <property type="evidence" value="ECO:0007669"/>
    <property type="project" value="TreeGrafter"/>
</dbReference>
<dbReference type="SUPFAM" id="SSF144232">
    <property type="entry name" value="HIT/MYND zinc finger-like"/>
    <property type="match status" value="1"/>
</dbReference>
<protein>
    <submittedName>
        <fullName evidence="2">Uncharacterized protein</fullName>
    </submittedName>
</protein>
<dbReference type="Gene3D" id="3.30.60.190">
    <property type="match status" value="1"/>
</dbReference>
<dbReference type="GO" id="GO:0005634">
    <property type="term" value="C:nucleus"/>
    <property type="evidence" value="ECO:0007669"/>
    <property type="project" value="TreeGrafter"/>
</dbReference>
<keyword evidence="3" id="KW-1185">Reference proteome</keyword>
<name>A0A6A2W9F4_HIBSY</name>
<proteinExistence type="predicted"/>
<dbReference type="PANTHER" id="PTHR13483:SF3">
    <property type="entry name" value="BOX C_D SNORNA PROTEIN 1"/>
    <property type="match status" value="1"/>
</dbReference>
<dbReference type="GO" id="GO:0048254">
    <property type="term" value="P:snoRNA localization"/>
    <property type="evidence" value="ECO:0007669"/>
    <property type="project" value="TreeGrafter"/>
</dbReference>
<evidence type="ECO:0000256" key="1">
    <source>
        <dbReference type="SAM" id="MobiDB-lite"/>
    </source>
</evidence>
<reference evidence="2" key="1">
    <citation type="submission" date="2019-09" db="EMBL/GenBank/DDBJ databases">
        <title>Draft genome information of white flower Hibiscus syriacus.</title>
        <authorList>
            <person name="Kim Y.-M."/>
        </authorList>
    </citation>
    <scope>NUCLEOTIDE SEQUENCE [LARGE SCALE GENOMIC DNA]</scope>
    <source>
        <strain evidence="2">YM2019G1</strain>
    </source>
</reference>
<organism evidence="2 3">
    <name type="scientific">Hibiscus syriacus</name>
    <name type="common">Rose of Sharon</name>
    <dbReference type="NCBI Taxonomy" id="106335"/>
    <lineage>
        <taxon>Eukaryota</taxon>
        <taxon>Viridiplantae</taxon>
        <taxon>Streptophyta</taxon>
        <taxon>Embryophyta</taxon>
        <taxon>Tracheophyta</taxon>
        <taxon>Spermatophyta</taxon>
        <taxon>Magnoliopsida</taxon>
        <taxon>eudicotyledons</taxon>
        <taxon>Gunneridae</taxon>
        <taxon>Pentapetalae</taxon>
        <taxon>rosids</taxon>
        <taxon>malvids</taxon>
        <taxon>Malvales</taxon>
        <taxon>Malvaceae</taxon>
        <taxon>Malvoideae</taxon>
        <taxon>Hibiscus</taxon>
    </lineage>
</organism>
<dbReference type="GO" id="GO:0070761">
    <property type="term" value="C:pre-snoRNP complex"/>
    <property type="evidence" value="ECO:0007669"/>
    <property type="project" value="TreeGrafter"/>
</dbReference>
<dbReference type="InterPro" id="IPR051639">
    <property type="entry name" value="BCD1"/>
</dbReference>
<accession>A0A6A2W9F4</accession>
<comment type="caution">
    <text evidence="2">The sequence shown here is derived from an EMBL/GenBank/DDBJ whole genome shotgun (WGS) entry which is preliminary data.</text>
</comment>
<dbReference type="PANTHER" id="PTHR13483">
    <property type="entry name" value="BOX C_D SNORNA PROTEIN 1-RELATED"/>
    <property type="match status" value="1"/>
</dbReference>